<dbReference type="RefSeq" id="XP_030369519.1">
    <property type="nucleotide sequence ID" value="XM_030513659.1"/>
</dbReference>
<name>A0A6J2T0G0_DROLE</name>
<protein>
    <submittedName>
        <fullName evidence="3">Uncharacterized protein LOC115620431</fullName>
    </submittedName>
</protein>
<dbReference type="Proteomes" id="UP000504634">
    <property type="component" value="Unplaced"/>
</dbReference>
<sequence length="290" mass="32760">MLKKGAITIPVERGAKGIRYVEIQGDESITGTLTKEETSTSTEIGDLDVYIKKEPYTLEKSDTNECTNARKVVNNIAVDLCTSVCKNMALKEEQLSTSADIKPDLQILNEGMSSSEMVKHEPISCENAIKCGNSSISMEVDLSAVQLNKCADESISGNAHVKIEKLKMEIATLQLTNMQLEEKLRKQQLRCDNQLRKKDAECFKLKVELEKAQDISQNMEARLREIFTEGQFKNLMQGGRRQCWSAEDIANSYTLYTESPKGYRLLQEKKFPLPSPRTLRQRAKDLKVKK</sequence>
<evidence type="ECO:0000313" key="2">
    <source>
        <dbReference type="Proteomes" id="UP000504634"/>
    </source>
</evidence>
<organism evidence="2 3">
    <name type="scientific">Drosophila lebanonensis</name>
    <name type="common">Fruit fly</name>
    <name type="synonym">Scaptodrosophila lebanonensis</name>
    <dbReference type="NCBI Taxonomy" id="7225"/>
    <lineage>
        <taxon>Eukaryota</taxon>
        <taxon>Metazoa</taxon>
        <taxon>Ecdysozoa</taxon>
        <taxon>Arthropoda</taxon>
        <taxon>Hexapoda</taxon>
        <taxon>Insecta</taxon>
        <taxon>Pterygota</taxon>
        <taxon>Neoptera</taxon>
        <taxon>Endopterygota</taxon>
        <taxon>Diptera</taxon>
        <taxon>Brachycera</taxon>
        <taxon>Muscomorpha</taxon>
        <taxon>Ephydroidea</taxon>
        <taxon>Drosophilidae</taxon>
        <taxon>Scaptodrosophila</taxon>
    </lineage>
</organism>
<keyword evidence="2" id="KW-1185">Reference proteome</keyword>
<dbReference type="AlphaFoldDB" id="A0A6J2T0G0"/>
<proteinExistence type="predicted"/>
<feature type="coiled-coil region" evidence="1">
    <location>
        <begin position="163"/>
        <end position="229"/>
    </location>
</feature>
<dbReference type="OrthoDB" id="7331812at2759"/>
<evidence type="ECO:0000256" key="1">
    <source>
        <dbReference type="SAM" id="Coils"/>
    </source>
</evidence>
<dbReference type="GeneID" id="115620431"/>
<evidence type="ECO:0000313" key="3">
    <source>
        <dbReference type="RefSeq" id="XP_030369519.1"/>
    </source>
</evidence>
<gene>
    <name evidence="3" type="primary">LOC115620431</name>
</gene>
<accession>A0A6J2T0G0</accession>
<keyword evidence="1" id="KW-0175">Coiled coil</keyword>
<reference evidence="3" key="1">
    <citation type="submission" date="2025-08" db="UniProtKB">
        <authorList>
            <consortium name="RefSeq"/>
        </authorList>
    </citation>
    <scope>IDENTIFICATION</scope>
    <source>
        <strain evidence="3">11010-0011.00</strain>
        <tissue evidence="3">Whole body</tissue>
    </source>
</reference>